<evidence type="ECO:0000259" key="1">
    <source>
        <dbReference type="PROSITE" id="PS51340"/>
    </source>
</evidence>
<dbReference type="PANTHER" id="PTHR30212">
    <property type="entry name" value="PROTEIN YIIM"/>
    <property type="match status" value="1"/>
</dbReference>
<dbReference type="InterPro" id="IPR052353">
    <property type="entry name" value="Benzoxazolinone_Detox_Enz"/>
</dbReference>
<dbReference type="SUPFAM" id="SSF50800">
    <property type="entry name" value="PK beta-barrel domain-like"/>
    <property type="match status" value="1"/>
</dbReference>
<proteinExistence type="predicted"/>
<dbReference type="GO" id="GO:0030170">
    <property type="term" value="F:pyridoxal phosphate binding"/>
    <property type="evidence" value="ECO:0007669"/>
    <property type="project" value="InterPro"/>
</dbReference>
<dbReference type="PROSITE" id="PS51340">
    <property type="entry name" value="MOSC"/>
    <property type="match status" value="1"/>
</dbReference>
<protein>
    <submittedName>
        <fullName evidence="2">Sulfurase</fullName>
    </submittedName>
</protein>
<evidence type="ECO:0000313" key="2">
    <source>
        <dbReference type="EMBL" id="ALG05831.1"/>
    </source>
</evidence>
<dbReference type="InterPro" id="IPR005302">
    <property type="entry name" value="MoCF_Sase_C"/>
</dbReference>
<dbReference type="RefSeq" id="WP_054287810.1">
    <property type="nucleotide sequence ID" value="NZ_CP012752.1"/>
</dbReference>
<dbReference type="PANTHER" id="PTHR30212:SF2">
    <property type="entry name" value="PROTEIN YIIM"/>
    <property type="match status" value="1"/>
</dbReference>
<dbReference type="Proteomes" id="UP000063699">
    <property type="component" value="Chromosome"/>
</dbReference>
<dbReference type="GO" id="GO:0003824">
    <property type="term" value="F:catalytic activity"/>
    <property type="evidence" value="ECO:0007669"/>
    <property type="project" value="InterPro"/>
</dbReference>
<gene>
    <name evidence="2" type="ORF">AOZ06_01865</name>
</gene>
<dbReference type="STRING" id="860235.AOZ06_01865"/>
<dbReference type="Pfam" id="PF03473">
    <property type="entry name" value="MOSC"/>
    <property type="match status" value="1"/>
</dbReference>
<sequence length="212" mass="23221">MGAGIELPGVGLTGIDKRPVSGPVEVRAPGLKGTGGSALVGDEVCDLRHHGGNDQAVYAYAREDLEDWSTYLERPLTPGSFGENLTTTGLDITGALIGERWQIGDQVVLEVATARVPCRTFATWLETRGWVRTFTAKAVPGAYLRVITPGRLRAGDPIRIVHRPDHDITINLAFRALTRERDLLPRLLVADALPDEERQLALRRRLIELDKA</sequence>
<dbReference type="InterPro" id="IPR011037">
    <property type="entry name" value="Pyrv_Knase-like_insert_dom_sf"/>
</dbReference>
<dbReference type="KEGG" id="kphy:AOZ06_01865"/>
<dbReference type="AlphaFoldDB" id="A0A0N7F2H3"/>
<reference evidence="2 3" key="1">
    <citation type="submission" date="2015-07" db="EMBL/GenBank/DDBJ databases">
        <title>Genome sequencing of Kibdelosporangium phytohabitans.</title>
        <authorList>
            <person name="Qin S."/>
            <person name="Xing K."/>
        </authorList>
    </citation>
    <scope>NUCLEOTIDE SEQUENCE [LARGE SCALE GENOMIC DNA]</scope>
    <source>
        <strain evidence="2 3">KLBMP1111</strain>
    </source>
</reference>
<evidence type="ECO:0000313" key="3">
    <source>
        <dbReference type="Proteomes" id="UP000063699"/>
    </source>
</evidence>
<keyword evidence="3" id="KW-1185">Reference proteome</keyword>
<dbReference type="GO" id="GO:0030151">
    <property type="term" value="F:molybdenum ion binding"/>
    <property type="evidence" value="ECO:0007669"/>
    <property type="project" value="InterPro"/>
</dbReference>
<dbReference type="EMBL" id="CP012752">
    <property type="protein sequence ID" value="ALG05831.1"/>
    <property type="molecule type" value="Genomic_DNA"/>
</dbReference>
<accession>A0A0N7F2H3</accession>
<name>A0A0N7F2H3_9PSEU</name>
<feature type="domain" description="MOSC" evidence="1">
    <location>
        <begin position="18"/>
        <end position="161"/>
    </location>
</feature>
<organism evidence="2 3">
    <name type="scientific">Kibdelosporangium phytohabitans</name>
    <dbReference type="NCBI Taxonomy" id="860235"/>
    <lineage>
        <taxon>Bacteria</taxon>
        <taxon>Bacillati</taxon>
        <taxon>Actinomycetota</taxon>
        <taxon>Actinomycetes</taxon>
        <taxon>Pseudonocardiales</taxon>
        <taxon>Pseudonocardiaceae</taxon>
        <taxon>Kibdelosporangium</taxon>
    </lineage>
</organism>
<dbReference type="Gene3D" id="2.40.33.20">
    <property type="entry name" value="PK beta-barrel domain-like"/>
    <property type="match status" value="1"/>
</dbReference>
<dbReference type="OrthoDB" id="9786134at2"/>